<name>A0AB39KNI3_9CAUL</name>
<sequence length="111" mass="10820">MKLQTLAAAAALSMLLAAPALADGKITATLAAPVAAKTKVVAAGAVFACEGSQCVSTSAPSRALTAAGCKALAKEVGRVSTYGGDRKSLEAAELDRCNVGQAAAATQTAAN</sequence>
<accession>A0AB39KNI3</accession>
<dbReference type="NCBIfam" id="NF047636">
    <property type="entry name" value="CC_3452_fam"/>
    <property type="match status" value="1"/>
</dbReference>
<protein>
    <submittedName>
        <fullName evidence="2">Uncharacterized protein</fullName>
    </submittedName>
</protein>
<dbReference type="Pfam" id="PF26624">
    <property type="entry name" value="DUF8200"/>
    <property type="match status" value="1"/>
</dbReference>
<keyword evidence="1" id="KW-0732">Signal</keyword>
<dbReference type="InterPro" id="IPR058513">
    <property type="entry name" value="DUF8200"/>
</dbReference>
<feature type="signal peptide" evidence="1">
    <location>
        <begin position="1"/>
        <end position="22"/>
    </location>
</feature>
<dbReference type="AlphaFoldDB" id="A0AB39KNI3"/>
<dbReference type="RefSeq" id="WP_369058162.1">
    <property type="nucleotide sequence ID" value="NZ_CP158375.1"/>
</dbReference>
<proteinExistence type="predicted"/>
<dbReference type="EMBL" id="CP158375">
    <property type="protein sequence ID" value="XDO95312.1"/>
    <property type="molecule type" value="Genomic_DNA"/>
</dbReference>
<evidence type="ECO:0000256" key="1">
    <source>
        <dbReference type="SAM" id="SignalP"/>
    </source>
</evidence>
<gene>
    <name evidence="2" type="ORF">ABOZ73_10835</name>
</gene>
<reference evidence="2" key="1">
    <citation type="submission" date="2024-06" db="EMBL/GenBank/DDBJ databases">
        <title>Caulobacter inopinatus, sp. nov.</title>
        <authorList>
            <person name="Donachie S.P."/>
        </authorList>
    </citation>
    <scope>NUCLEOTIDE SEQUENCE</scope>
    <source>
        <strain evidence="2">73W</strain>
    </source>
</reference>
<feature type="chain" id="PRO_5044325116" evidence="1">
    <location>
        <begin position="23"/>
        <end position="111"/>
    </location>
</feature>
<dbReference type="InterPro" id="IPR058067">
    <property type="entry name" value="CC_3452-like"/>
</dbReference>
<organism evidence="2">
    <name type="scientific">Caulobacter sp. 73W</name>
    <dbReference type="NCBI Taxonomy" id="3161137"/>
    <lineage>
        <taxon>Bacteria</taxon>
        <taxon>Pseudomonadati</taxon>
        <taxon>Pseudomonadota</taxon>
        <taxon>Alphaproteobacteria</taxon>
        <taxon>Caulobacterales</taxon>
        <taxon>Caulobacteraceae</taxon>
        <taxon>Caulobacter</taxon>
    </lineage>
</organism>
<evidence type="ECO:0000313" key="2">
    <source>
        <dbReference type="EMBL" id="XDO95312.1"/>
    </source>
</evidence>